<feature type="region of interest" description="Disordered" evidence="1">
    <location>
        <begin position="62"/>
        <end position="81"/>
    </location>
</feature>
<accession>A0A8R1YAD4</accession>
<protein>
    <submittedName>
        <fullName evidence="2">Uncharacterized protein</fullName>
    </submittedName>
</protein>
<dbReference type="Proteomes" id="UP000005239">
    <property type="component" value="Unassembled WGS sequence"/>
</dbReference>
<proteinExistence type="predicted"/>
<dbReference type="AlphaFoldDB" id="A0A2A6BNX5"/>
<reference evidence="2" key="2">
    <citation type="submission" date="2022-06" db="UniProtKB">
        <authorList>
            <consortium name="EnsemblMetazoa"/>
        </authorList>
    </citation>
    <scope>IDENTIFICATION</scope>
    <source>
        <strain evidence="2">PS312</strain>
    </source>
</reference>
<evidence type="ECO:0000313" key="2">
    <source>
        <dbReference type="EnsemblMetazoa" id="PPA12021.1"/>
    </source>
</evidence>
<feature type="compositionally biased region" description="Basic and acidic residues" evidence="1">
    <location>
        <begin position="63"/>
        <end position="76"/>
    </location>
</feature>
<name>A0A2A6BNX5_PRIPA</name>
<gene>
    <name evidence="2" type="primary">WBGene00101575</name>
</gene>
<reference evidence="3" key="1">
    <citation type="journal article" date="2008" name="Nat. Genet.">
        <title>The Pristionchus pacificus genome provides a unique perspective on nematode lifestyle and parasitism.</title>
        <authorList>
            <person name="Dieterich C."/>
            <person name="Clifton S.W."/>
            <person name="Schuster L.N."/>
            <person name="Chinwalla A."/>
            <person name="Delehaunty K."/>
            <person name="Dinkelacker I."/>
            <person name="Fulton L."/>
            <person name="Fulton R."/>
            <person name="Godfrey J."/>
            <person name="Minx P."/>
            <person name="Mitreva M."/>
            <person name="Roeseler W."/>
            <person name="Tian H."/>
            <person name="Witte H."/>
            <person name="Yang S.P."/>
            <person name="Wilson R.K."/>
            <person name="Sommer R.J."/>
        </authorList>
    </citation>
    <scope>NUCLEOTIDE SEQUENCE [LARGE SCALE GENOMIC DNA]</scope>
    <source>
        <strain evidence="3">PS312</strain>
    </source>
</reference>
<accession>A0A2A6BNX5</accession>
<keyword evidence="3" id="KW-1185">Reference proteome</keyword>
<organism evidence="2 3">
    <name type="scientific">Pristionchus pacificus</name>
    <name type="common">Parasitic nematode worm</name>
    <dbReference type="NCBI Taxonomy" id="54126"/>
    <lineage>
        <taxon>Eukaryota</taxon>
        <taxon>Metazoa</taxon>
        <taxon>Ecdysozoa</taxon>
        <taxon>Nematoda</taxon>
        <taxon>Chromadorea</taxon>
        <taxon>Rhabditida</taxon>
        <taxon>Rhabditina</taxon>
        <taxon>Diplogasteromorpha</taxon>
        <taxon>Diplogasteroidea</taxon>
        <taxon>Neodiplogasteridae</taxon>
        <taxon>Pristionchus</taxon>
    </lineage>
</organism>
<evidence type="ECO:0000256" key="1">
    <source>
        <dbReference type="SAM" id="MobiDB-lite"/>
    </source>
</evidence>
<evidence type="ECO:0000313" key="3">
    <source>
        <dbReference type="Proteomes" id="UP000005239"/>
    </source>
</evidence>
<sequence length="129" mass="13293">MGGGGSKNSFNTIANSLDFAVFVDLDGDREHLANKVITHTMTSGTTLAIKGNASLGTSLGTKVKTEGADKDKKDDLGGGGGIGATMGEFSYSSRLRSLIIVTDGAGGGAWDEDHNPKKKKLMKAIMGDS</sequence>
<dbReference type="EnsemblMetazoa" id="PPA12021.1">
    <property type="protein sequence ID" value="PPA12021.1"/>
    <property type="gene ID" value="WBGene00101575"/>
</dbReference>